<dbReference type="Gene3D" id="1.10.10.800">
    <property type="match status" value="1"/>
</dbReference>
<dbReference type="InterPro" id="IPR029058">
    <property type="entry name" value="AB_hydrolase_fold"/>
</dbReference>
<evidence type="ECO:0000259" key="3">
    <source>
        <dbReference type="Pfam" id="PF02129"/>
    </source>
</evidence>
<accession>A0ABW5WB15</accession>
<dbReference type="InterPro" id="IPR050261">
    <property type="entry name" value="FrsA_esterase"/>
</dbReference>
<dbReference type="SUPFAM" id="SSF53474">
    <property type="entry name" value="alpha/beta-Hydrolases"/>
    <property type="match status" value="1"/>
</dbReference>
<dbReference type="Pfam" id="PF02129">
    <property type="entry name" value="Peptidase_S15"/>
    <property type="match status" value="1"/>
</dbReference>
<protein>
    <submittedName>
        <fullName evidence="4">Alpha/beta hydrolase</fullName>
    </submittedName>
</protein>
<dbReference type="GO" id="GO:0016787">
    <property type="term" value="F:hydrolase activity"/>
    <property type="evidence" value="ECO:0007669"/>
    <property type="project" value="UniProtKB-KW"/>
</dbReference>
<proteinExistence type="inferred from homology"/>
<dbReference type="RefSeq" id="WP_377389125.1">
    <property type="nucleotide sequence ID" value="NZ_JBHSAN010000015.1"/>
</dbReference>
<feature type="domain" description="Xaa-Pro dipeptidyl-peptidase-like" evidence="3">
    <location>
        <begin position="26"/>
        <end position="275"/>
    </location>
</feature>
<dbReference type="Gene3D" id="3.40.50.1820">
    <property type="entry name" value="alpha/beta hydrolase"/>
    <property type="match status" value="1"/>
</dbReference>
<sequence>MARRDIEFDAEGVTLRGWFYSAEGAASPAPTVVMAHGYSAVKEMYLDSYAETFAASGLNALVYDNRNFGASDGEPRQEIDPWAQVRDYRHAITYAGTLPEVDENRIGVWGSSYSGGHVLVVAAIDRRVKAVVSQVPLVSGHANFRALVRADFIDGFRAQFDADRLARFEGKAPAMVPVVDKDPLAPSALPTPDSHAWFTETHRLRAPSWRNEVTLRSVEMLTEYEPVAYLPYISPTPLLMLPARNDVLTPTELAIAAYEQAREPKRLRILPGGHFDAYVDGFEQSSVPARDWFLEHLAS</sequence>
<reference evidence="5" key="1">
    <citation type="journal article" date="2019" name="Int. J. Syst. Evol. Microbiol.">
        <title>The Global Catalogue of Microorganisms (GCM) 10K type strain sequencing project: providing services to taxonomists for standard genome sequencing and annotation.</title>
        <authorList>
            <consortium name="The Broad Institute Genomics Platform"/>
            <consortium name="The Broad Institute Genome Sequencing Center for Infectious Disease"/>
            <person name="Wu L."/>
            <person name="Ma J."/>
        </authorList>
    </citation>
    <scope>NUCLEOTIDE SEQUENCE [LARGE SCALE GENOMIC DNA]</scope>
    <source>
        <strain evidence="5">IBRC-M 10906</strain>
    </source>
</reference>
<dbReference type="Proteomes" id="UP001597478">
    <property type="component" value="Unassembled WGS sequence"/>
</dbReference>
<gene>
    <name evidence="4" type="ORF">ACFS2C_08910</name>
</gene>
<dbReference type="PANTHER" id="PTHR22946">
    <property type="entry name" value="DIENELACTONE HYDROLASE DOMAIN-CONTAINING PROTEIN-RELATED"/>
    <property type="match status" value="1"/>
</dbReference>
<dbReference type="PANTHER" id="PTHR22946:SF9">
    <property type="entry name" value="POLYKETIDE TRANSFERASE AF380"/>
    <property type="match status" value="1"/>
</dbReference>
<evidence type="ECO:0000313" key="4">
    <source>
        <dbReference type="EMBL" id="MFD2799511.1"/>
    </source>
</evidence>
<name>A0ABW5WB15_9PSEU</name>
<evidence type="ECO:0000256" key="1">
    <source>
        <dbReference type="ARBA" id="ARBA00008645"/>
    </source>
</evidence>
<keyword evidence="5" id="KW-1185">Reference proteome</keyword>
<evidence type="ECO:0000313" key="5">
    <source>
        <dbReference type="Proteomes" id="UP001597478"/>
    </source>
</evidence>
<dbReference type="InterPro" id="IPR000383">
    <property type="entry name" value="Xaa-Pro-like_dom"/>
</dbReference>
<comment type="caution">
    <text evidence="4">The sequence shown here is derived from an EMBL/GenBank/DDBJ whole genome shotgun (WGS) entry which is preliminary data.</text>
</comment>
<evidence type="ECO:0000256" key="2">
    <source>
        <dbReference type="ARBA" id="ARBA00022801"/>
    </source>
</evidence>
<organism evidence="4 5">
    <name type="scientific">Prauserella oleivorans</name>
    <dbReference type="NCBI Taxonomy" id="1478153"/>
    <lineage>
        <taxon>Bacteria</taxon>
        <taxon>Bacillati</taxon>
        <taxon>Actinomycetota</taxon>
        <taxon>Actinomycetes</taxon>
        <taxon>Pseudonocardiales</taxon>
        <taxon>Pseudonocardiaceae</taxon>
        <taxon>Prauserella</taxon>
    </lineage>
</organism>
<comment type="similarity">
    <text evidence="1">Belongs to the AB hydrolase superfamily.</text>
</comment>
<keyword evidence="2 4" id="KW-0378">Hydrolase</keyword>
<dbReference type="EMBL" id="JBHUOF010000008">
    <property type="protein sequence ID" value="MFD2799511.1"/>
    <property type="molecule type" value="Genomic_DNA"/>
</dbReference>